<organism evidence="2">
    <name type="scientific">metagenome</name>
    <dbReference type="NCBI Taxonomy" id="256318"/>
    <lineage>
        <taxon>unclassified sequences</taxon>
        <taxon>metagenomes</taxon>
    </lineage>
</organism>
<reference evidence="2" key="1">
    <citation type="submission" date="2015-08" db="EMBL/GenBank/DDBJ databases">
        <authorList>
            <person name="Babu N.S."/>
            <person name="Beckwith C.J."/>
            <person name="Beseler K.G."/>
            <person name="Brison A."/>
            <person name="Carone J.V."/>
            <person name="Caskin T.P."/>
            <person name="Diamond M."/>
            <person name="Durham M.E."/>
            <person name="Foxe J.M."/>
            <person name="Go M."/>
            <person name="Henderson B.A."/>
            <person name="Jones I.B."/>
            <person name="McGettigan J.A."/>
            <person name="Micheletti S.J."/>
            <person name="Nasrallah M.E."/>
            <person name="Ortiz D."/>
            <person name="Piller C.R."/>
            <person name="Privatt S.R."/>
            <person name="Schneider S.L."/>
            <person name="Sharp S."/>
            <person name="Smith T.C."/>
            <person name="Stanton J.D."/>
            <person name="Ullery H.E."/>
            <person name="Wilson R.J."/>
            <person name="Serrano M.G."/>
            <person name="Buck G."/>
            <person name="Lee V."/>
            <person name="Wang Y."/>
            <person name="Carvalho R."/>
            <person name="Voegtly L."/>
            <person name="Shi R."/>
            <person name="Duckworth R."/>
            <person name="Johnson A."/>
            <person name="Loviza R."/>
            <person name="Walstead R."/>
            <person name="Shah Z."/>
            <person name="Kiflezghi M."/>
            <person name="Wade K."/>
            <person name="Ball S.L."/>
            <person name="Bradley K.W."/>
            <person name="Asai D.J."/>
            <person name="Bowman C.A."/>
            <person name="Russell D.A."/>
            <person name="Pope W.H."/>
            <person name="Jacobs-Sera D."/>
            <person name="Hendrix R.W."/>
            <person name="Hatfull G.F."/>
        </authorList>
    </citation>
    <scope>NUCLEOTIDE SEQUENCE</scope>
</reference>
<gene>
    <name evidence="2" type="ORF">NOCA230026</name>
</gene>
<name>A0A2P2C134_9ZZZZ</name>
<sequence length="189" mass="20933">MTFRRGLLLTLVLSGVTAALVMVFWQVFTQPMARDASASTSTDATSAADRPQETPALDTPELDTPELDTPALDVLREWDRRRARVWARGDVAALARLYLPGSAAGERDRRLLAAYAARGLRVEDMHTQVLSAEVRIDLRDRLVIDVTDRLSSGAAVGHAGRTALPRDRATRHTVTLVRHRGRWVVREVS</sequence>
<dbReference type="AlphaFoldDB" id="A0A2P2C134"/>
<feature type="region of interest" description="Disordered" evidence="1">
    <location>
        <begin position="36"/>
        <end position="68"/>
    </location>
</feature>
<protein>
    <submittedName>
        <fullName evidence="2">Uncharacterized protein</fullName>
    </submittedName>
</protein>
<evidence type="ECO:0000256" key="1">
    <source>
        <dbReference type="SAM" id="MobiDB-lite"/>
    </source>
</evidence>
<feature type="compositionally biased region" description="Low complexity" evidence="1">
    <location>
        <begin position="36"/>
        <end position="49"/>
    </location>
</feature>
<accession>A0A2P2C134</accession>
<dbReference type="EMBL" id="CZKA01000023">
    <property type="protein sequence ID" value="CUR55694.1"/>
    <property type="molecule type" value="Genomic_DNA"/>
</dbReference>
<proteinExistence type="predicted"/>
<evidence type="ECO:0000313" key="2">
    <source>
        <dbReference type="EMBL" id="CUR55694.1"/>
    </source>
</evidence>